<dbReference type="SMART" id="SM00448">
    <property type="entry name" value="REC"/>
    <property type="match status" value="1"/>
</dbReference>
<dbReference type="OrthoDB" id="7631574at2"/>
<dbReference type="Gene3D" id="3.40.50.2300">
    <property type="match status" value="1"/>
</dbReference>
<evidence type="ECO:0000313" key="5">
    <source>
        <dbReference type="Proteomes" id="UP000002011"/>
    </source>
</evidence>
<dbReference type="PANTHER" id="PTHR44591:SF3">
    <property type="entry name" value="RESPONSE REGULATORY DOMAIN-CONTAINING PROTEIN"/>
    <property type="match status" value="1"/>
</dbReference>
<dbReference type="InterPro" id="IPR001789">
    <property type="entry name" value="Sig_transdc_resp-reg_receiver"/>
</dbReference>
<dbReference type="InterPro" id="IPR011006">
    <property type="entry name" value="CheY-like_superfamily"/>
</dbReference>
<dbReference type="Pfam" id="PF00072">
    <property type="entry name" value="Response_reg"/>
    <property type="match status" value="1"/>
</dbReference>
<dbReference type="SUPFAM" id="SSF52172">
    <property type="entry name" value="CheY-like"/>
    <property type="match status" value="1"/>
</dbReference>
<dbReference type="InterPro" id="IPR050595">
    <property type="entry name" value="Bact_response_regulator"/>
</dbReference>
<evidence type="ECO:0000256" key="2">
    <source>
        <dbReference type="PROSITE-ProRule" id="PRU00169"/>
    </source>
</evidence>
<keyword evidence="5" id="KW-1185">Reference proteome</keyword>
<organism evidence="4 5">
    <name type="scientific">Dyadobacter fermentans (strain ATCC 700827 / DSM 18053 / CIP 107007 / KCTC 52180 / NS114)</name>
    <dbReference type="NCBI Taxonomy" id="471854"/>
    <lineage>
        <taxon>Bacteria</taxon>
        <taxon>Pseudomonadati</taxon>
        <taxon>Bacteroidota</taxon>
        <taxon>Cytophagia</taxon>
        <taxon>Cytophagales</taxon>
        <taxon>Spirosomataceae</taxon>
        <taxon>Dyadobacter</taxon>
    </lineage>
</organism>
<dbReference type="STRING" id="471854.Dfer_1828"/>
<reference evidence="4 5" key="1">
    <citation type="journal article" date="2009" name="Stand. Genomic Sci.">
        <title>Complete genome sequence of Dyadobacter fermentans type strain (NS114).</title>
        <authorList>
            <person name="Lang E."/>
            <person name="Lapidus A."/>
            <person name="Chertkov O."/>
            <person name="Brettin T."/>
            <person name="Detter J.C."/>
            <person name="Han C."/>
            <person name="Copeland A."/>
            <person name="Glavina Del Rio T."/>
            <person name="Nolan M."/>
            <person name="Chen F."/>
            <person name="Lucas S."/>
            <person name="Tice H."/>
            <person name="Cheng J.F."/>
            <person name="Land M."/>
            <person name="Hauser L."/>
            <person name="Chang Y.J."/>
            <person name="Jeffries C.D."/>
            <person name="Kopitz M."/>
            <person name="Bruce D."/>
            <person name="Goodwin L."/>
            <person name="Pitluck S."/>
            <person name="Ovchinnikova G."/>
            <person name="Pati A."/>
            <person name="Ivanova N."/>
            <person name="Mavrommatis K."/>
            <person name="Chen A."/>
            <person name="Palaniappan K."/>
            <person name="Chain P."/>
            <person name="Bristow J."/>
            <person name="Eisen J.A."/>
            <person name="Markowitz V."/>
            <person name="Hugenholtz P."/>
            <person name="Goker M."/>
            <person name="Rohde M."/>
            <person name="Kyrpides N.C."/>
            <person name="Klenk H.P."/>
        </authorList>
    </citation>
    <scope>NUCLEOTIDE SEQUENCE [LARGE SCALE GENOMIC DNA]</scope>
    <source>
        <strain evidence="5">ATCC 700827 / DSM 18053 / CIP 107007 / KCTC 52180 / NS114</strain>
    </source>
</reference>
<evidence type="ECO:0000259" key="3">
    <source>
        <dbReference type="PROSITE" id="PS50110"/>
    </source>
</evidence>
<keyword evidence="1 2" id="KW-0597">Phosphoprotein</keyword>
<feature type="modified residue" description="4-aspartylphosphate" evidence="2">
    <location>
        <position position="60"/>
    </location>
</feature>
<dbReference type="Proteomes" id="UP000002011">
    <property type="component" value="Chromosome"/>
</dbReference>
<dbReference type="PROSITE" id="PS50110">
    <property type="entry name" value="RESPONSE_REGULATORY"/>
    <property type="match status" value="1"/>
</dbReference>
<dbReference type="RefSeq" id="WP_015811319.1">
    <property type="nucleotide sequence ID" value="NC_013037.1"/>
</dbReference>
<dbReference type="KEGG" id="dfe:Dfer_1828"/>
<protein>
    <submittedName>
        <fullName evidence="4">Response regulator receiver protein</fullName>
    </submittedName>
</protein>
<sequence length="130" mass="14709">MGNNTLLVVIDDDTDDQEIFKMAVEDLDEPIDCLYFTDCESAIAHFSQPQATTPSWIFIDLKLPRVDGEQCLAQLQQLRQFDHPFMVVFSSSIPDNLREKLSNSGVDKVIPKTSSIPELANQIQQVVKMH</sequence>
<dbReference type="HOGENOM" id="CLU_000445_69_17_10"/>
<evidence type="ECO:0000313" key="4">
    <source>
        <dbReference type="EMBL" id="ACT93065.1"/>
    </source>
</evidence>
<dbReference type="GO" id="GO:0000160">
    <property type="term" value="P:phosphorelay signal transduction system"/>
    <property type="evidence" value="ECO:0007669"/>
    <property type="project" value="InterPro"/>
</dbReference>
<evidence type="ECO:0000256" key="1">
    <source>
        <dbReference type="ARBA" id="ARBA00022553"/>
    </source>
</evidence>
<proteinExistence type="predicted"/>
<gene>
    <name evidence="4" type="ordered locus">Dfer_1828</name>
</gene>
<dbReference type="PANTHER" id="PTHR44591">
    <property type="entry name" value="STRESS RESPONSE REGULATOR PROTEIN 1"/>
    <property type="match status" value="1"/>
</dbReference>
<name>C6VUS8_DYAFD</name>
<dbReference type="eggNOG" id="COG2197">
    <property type="taxonomic scope" value="Bacteria"/>
</dbReference>
<accession>C6VUS8</accession>
<feature type="domain" description="Response regulatory" evidence="3">
    <location>
        <begin position="6"/>
        <end position="127"/>
    </location>
</feature>
<dbReference type="EMBL" id="CP001619">
    <property type="protein sequence ID" value="ACT93065.1"/>
    <property type="molecule type" value="Genomic_DNA"/>
</dbReference>
<dbReference type="AlphaFoldDB" id="C6VUS8"/>